<dbReference type="RefSeq" id="WP_089761174.1">
    <property type="nucleotide sequence ID" value="NZ_FNGO01000019.1"/>
</dbReference>
<dbReference type="Gene3D" id="2.40.420.10">
    <property type="entry name" value="conserved putative lor/sdh protein from methanococcus maripaludis s2 domain"/>
    <property type="match status" value="1"/>
</dbReference>
<evidence type="ECO:0000259" key="2">
    <source>
        <dbReference type="Pfam" id="PF21570"/>
    </source>
</evidence>
<dbReference type="AlphaFoldDB" id="A0A1G9R017"/>
<proteinExistence type="predicted"/>
<accession>A0A1G9R017</accession>
<feature type="region of interest" description="Disordered" evidence="1">
    <location>
        <begin position="1"/>
        <end position="22"/>
    </location>
</feature>
<feature type="domain" description="Arginine dihydrolase ArgZ/ArgE-like C-terminal second subdomain" evidence="2">
    <location>
        <begin position="140"/>
        <end position="355"/>
    </location>
</feature>
<protein>
    <submittedName>
        <fullName evidence="4">TIGR00300 family protein</fullName>
    </submittedName>
</protein>
<sequence length="363" mass="39724">MQTQKLADHDHRAEEIGERDYEGQQKIEEVQTRSAPANGVLPEGFYVTTNKETLVRYQNKWLKPELAEMDCAIKIENGEAELVAITEVQTGDEIVVGSRGVKTISQEEKVKKKERESEDDFDFMSSEVSAERSKGEQIASIAEALKSIREQDGNITVVGGPAIVHTGAQKYLAEMIRGGYVTSLLTGNALAVHDIESAIFGTALDSCVKERSEDGDSCEGQRGMHMRAINKIRAAGSIEEAVEKGVLDEGVMYEAVRNDVEYILAGSIRDDGPLPDTITDTMEAQQEMRRIAQNSDFVLMLATMLHSIATGNVMPARVQSVCVDINTDAVTKLADRGSAQATGMVTDVELFLNALTDELFSRS</sequence>
<dbReference type="Pfam" id="PF21571">
    <property type="entry name" value="ArgZ-like_C_1st"/>
    <property type="match status" value="1"/>
</dbReference>
<evidence type="ECO:0000313" key="4">
    <source>
        <dbReference type="EMBL" id="SDM16598.1"/>
    </source>
</evidence>
<gene>
    <name evidence="4" type="ORF">SAMN04488692_11929</name>
</gene>
<dbReference type="Gene3D" id="3.40.50.10690">
    <property type="entry name" value="putative lor/sdh protein like domains"/>
    <property type="match status" value="1"/>
</dbReference>
<organism evidence="4 5">
    <name type="scientific">Halarsenatibacter silvermanii</name>
    <dbReference type="NCBI Taxonomy" id="321763"/>
    <lineage>
        <taxon>Bacteria</taxon>
        <taxon>Bacillati</taxon>
        <taxon>Bacillota</taxon>
        <taxon>Clostridia</taxon>
        <taxon>Halanaerobiales</taxon>
        <taxon>Halarsenatibacteraceae</taxon>
        <taxon>Halarsenatibacter</taxon>
    </lineage>
</organism>
<dbReference type="Pfam" id="PF21570">
    <property type="entry name" value="ArgZ-like_C_2nd"/>
    <property type="match status" value="1"/>
</dbReference>
<reference evidence="4 5" key="1">
    <citation type="submission" date="2016-10" db="EMBL/GenBank/DDBJ databases">
        <authorList>
            <person name="de Groot N.N."/>
        </authorList>
    </citation>
    <scope>NUCLEOTIDE SEQUENCE [LARGE SCALE GENOMIC DNA]</scope>
    <source>
        <strain evidence="4 5">SLAS-1</strain>
    </source>
</reference>
<name>A0A1G9R017_9FIRM</name>
<evidence type="ECO:0000256" key="1">
    <source>
        <dbReference type="SAM" id="MobiDB-lite"/>
    </source>
</evidence>
<evidence type="ECO:0000313" key="5">
    <source>
        <dbReference type="Proteomes" id="UP000199476"/>
    </source>
</evidence>
<evidence type="ECO:0000259" key="3">
    <source>
        <dbReference type="Pfam" id="PF21571"/>
    </source>
</evidence>
<dbReference type="STRING" id="321763.SAMN04488692_11929"/>
<dbReference type="InterPro" id="IPR048963">
    <property type="entry name" value="ArgZ/ArgE-like_C_2nd"/>
</dbReference>
<dbReference type="OrthoDB" id="5386290at2"/>
<dbReference type="NCBIfam" id="TIGR00300">
    <property type="entry name" value="TIGR00300 family protein"/>
    <property type="match status" value="1"/>
</dbReference>
<dbReference type="EMBL" id="FNGO01000019">
    <property type="protein sequence ID" value="SDM16598.1"/>
    <property type="molecule type" value="Genomic_DNA"/>
</dbReference>
<dbReference type="InterPro" id="IPR048964">
    <property type="entry name" value="ArgZ/ArgE-like_C_1st"/>
</dbReference>
<dbReference type="Proteomes" id="UP000199476">
    <property type="component" value="Unassembled WGS sequence"/>
</dbReference>
<feature type="domain" description="Arginine dihydrolase ArgZ/ArgE-like C-terminal first subdomain" evidence="3">
    <location>
        <begin position="52"/>
        <end position="135"/>
    </location>
</feature>
<dbReference type="InterPro" id="IPR005239">
    <property type="entry name" value="ArgZ/ArgE-like"/>
</dbReference>
<keyword evidence="5" id="KW-1185">Reference proteome</keyword>